<feature type="region of interest" description="Disordered" evidence="1">
    <location>
        <begin position="37"/>
        <end position="56"/>
    </location>
</feature>
<organism evidence="2 3">
    <name type="scientific">Claviceps arundinis</name>
    <dbReference type="NCBI Taxonomy" id="1623583"/>
    <lineage>
        <taxon>Eukaryota</taxon>
        <taxon>Fungi</taxon>
        <taxon>Dikarya</taxon>
        <taxon>Ascomycota</taxon>
        <taxon>Pezizomycotina</taxon>
        <taxon>Sordariomycetes</taxon>
        <taxon>Hypocreomycetidae</taxon>
        <taxon>Hypocreales</taxon>
        <taxon>Clavicipitaceae</taxon>
        <taxon>Claviceps</taxon>
    </lineage>
</organism>
<evidence type="ECO:0000313" key="2">
    <source>
        <dbReference type="EMBL" id="KAG5959308.1"/>
    </source>
</evidence>
<proteinExistence type="predicted"/>
<name>A0A9P7MM29_9HYPO</name>
<evidence type="ECO:0000313" key="3">
    <source>
        <dbReference type="Proteomes" id="UP000784919"/>
    </source>
</evidence>
<dbReference type="Proteomes" id="UP000784919">
    <property type="component" value="Unassembled WGS sequence"/>
</dbReference>
<comment type="caution">
    <text evidence="2">The sequence shown here is derived from an EMBL/GenBank/DDBJ whole genome shotgun (WGS) entry which is preliminary data.</text>
</comment>
<evidence type="ECO:0000256" key="1">
    <source>
        <dbReference type="SAM" id="MobiDB-lite"/>
    </source>
</evidence>
<sequence>MGFVYKEDLGMTLPDYPASSVYEGADKEAGVEDLRGMEAPPLLPLGGKTDKDKPPAAGEILQREFFRGTMCIFR</sequence>
<dbReference type="AlphaFoldDB" id="A0A9P7MM29"/>
<accession>A0A9P7MM29</accession>
<dbReference type="EMBL" id="SRPS01000340">
    <property type="protein sequence ID" value="KAG5959308.1"/>
    <property type="molecule type" value="Genomic_DNA"/>
</dbReference>
<protein>
    <submittedName>
        <fullName evidence="2">Uncharacterized protein</fullName>
    </submittedName>
</protein>
<gene>
    <name evidence="2" type="ORF">E4U56_005049</name>
</gene>
<reference evidence="2" key="1">
    <citation type="journal article" date="2020" name="bioRxiv">
        <title>Whole genome comparisons of ergot fungi reveals the divergence and evolution of species within the genus Claviceps are the result of varying mechanisms driving genome evolution and host range expansion.</title>
        <authorList>
            <person name="Wyka S.A."/>
            <person name="Mondo S.J."/>
            <person name="Liu M."/>
            <person name="Dettman J."/>
            <person name="Nalam V."/>
            <person name="Broders K.D."/>
        </authorList>
    </citation>
    <scope>NUCLEOTIDE SEQUENCE</scope>
    <source>
        <strain evidence="2">CCC 1102</strain>
    </source>
</reference>